<comment type="caution">
    <text evidence="1">The sequence shown here is derived from an EMBL/GenBank/DDBJ whole genome shotgun (WGS) entry which is preliminary data.</text>
</comment>
<dbReference type="Proteomes" id="UP001201985">
    <property type="component" value="Unassembled WGS sequence"/>
</dbReference>
<evidence type="ECO:0000313" key="2">
    <source>
        <dbReference type="Proteomes" id="UP001201985"/>
    </source>
</evidence>
<gene>
    <name evidence="1" type="ORF">MON41_13450</name>
</gene>
<organism evidence="1 2">
    <name type="scientific">Teichococcus vastitatis</name>
    <dbReference type="NCBI Taxonomy" id="2307076"/>
    <lineage>
        <taxon>Bacteria</taxon>
        <taxon>Pseudomonadati</taxon>
        <taxon>Pseudomonadota</taxon>
        <taxon>Alphaproteobacteria</taxon>
        <taxon>Acetobacterales</taxon>
        <taxon>Roseomonadaceae</taxon>
        <taxon>Roseomonas</taxon>
    </lineage>
</organism>
<sequence>MMRRPYQPPSLLTLISGEDGSTATRLLAEERIRNTALATGRQQGFEEGQRQGREEGIAVARAEAERNLQAELAQRGQQGAAAASSALEALLAQRQADRVALDVHLRLTLRAALNTLFPVLMARAMGGEVAALLTTALTERQSDVLTLRAHPDTLAAAQTDGFAIDVAPGQLRLLPDPTMLPGQAEAAWADGGLVYDPAALKAQVLAILGEPAPPASLISEETRS</sequence>
<dbReference type="EMBL" id="JALBUU010000004">
    <property type="protein sequence ID" value="MCI0754762.1"/>
    <property type="molecule type" value="Genomic_DNA"/>
</dbReference>
<name>A0ABS9W639_9PROT</name>
<keyword evidence="2" id="KW-1185">Reference proteome</keyword>
<accession>A0ABS9W639</accession>
<dbReference type="RefSeq" id="WP_241793047.1">
    <property type="nucleotide sequence ID" value="NZ_JALBUU010000004.1"/>
</dbReference>
<evidence type="ECO:0000313" key="1">
    <source>
        <dbReference type="EMBL" id="MCI0754762.1"/>
    </source>
</evidence>
<evidence type="ECO:0008006" key="3">
    <source>
        <dbReference type="Google" id="ProtNLM"/>
    </source>
</evidence>
<reference evidence="1 2" key="1">
    <citation type="submission" date="2022-03" db="EMBL/GenBank/DDBJ databases">
        <title>Complete genome analysis of Roseomonas KG 17.1 : a prolific producer of plant growth promoters.</title>
        <authorList>
            <person name="Saadouli I."/>
            <person name="Najjari A."/>
            <person name="Mosbah A."/>
            <person name="Ouzari H.I."/>
        </authorList>
    </citation>
    <scope>NUCLEOTIDE SEQUENCE [LARGE SCALE GENOMIC DNA]</scope>
    <source>
        <strain evidence="1 2">KG17-1</strain>
    </source>
</reference>
<proteinExistence type="predicted"/>
<protein>
    <recommendedName>
        <fullName evidence="3">Flagellar assembly protein FliH</fullName>
    </recommendedName>
</protein>